<dbReference type="EMBL" id="JABFTP020000042">
    <property type="protein sequence ID" value="KAL3270766.1"/>
    <property type="molecule type" value="Genomic_DNA"/>
</dbReference>
<name>A0ABD2MWL7_9CUCU</name>
<feature type="non-terminal residue" evidence="1">
    <location>
        <position position="51"/>
    </location>
</feature>
<comment type="caution">
    <text evidence="1">The sequence shown here is derived from an EMBL/GenBank/DDBJ whole genome shotgun (WGS) entry which is preliminary data.</text>
</comment>
<evidence type="ECO:0000313" key="1">
    <source>
        <dbReference type="EMBL" id="KAL3270766.1"/>
    </source>
</evidence>
<sequence>MAGSGVHIDVADDTYLVKHHNALTLQIDNINCVDENLNFEMKQYDFKKADY</sequence>
<organism evidence="1 2">
    <name type="scientific">Cryptolaemus montrouzieri</name>
    <dbReference type="NCBI Taxonomy" id="559131"/>
    <lineage>
        <taxon>Eukaryota</taxon>
        <taxon>Metazoa</taxon>
        <taxon>Ecdysozoa</taxon>
        <taxon>Arthropoda</taxon>
        <taxon>Hexapoda</taxon>
        <taxon>Insecta</taxon>
        <taxon>Pterygota</taxon>
        <taxon>Neoptera</taxon>
        <taxon>Endopterygota</taxon>
        <taxon>Coleoptera</taxon>
        <taxon>Polyphaga</taxon>
        <taxon>Cucujiformia</taxon>
        <taxon>Coccinelloidea</taxon>
        <taxon>Coccinellidae</taxon>
        <taxon>Scymninae</taxon>
        <taxon>Scymnini</taxon>
        <taxon>Cryptolaemus</taxon>
    </lineage>
</organism>
<protein>
    <submittedName>
        <fullName evidence="1">Uncharacterized protein</fullName>
    </submittedName>
</protein>
<keyword evidence="2" id="KW-1185">Reference proteome</keyword>
<proteinExistence type="predicted"/>
<gene>
    <name evidence="1" type="ORF">HHI36_021292</name>
</gene>
<evidence type="ECO:0000313" key="2">
    <source>
        <dbReference type="Proteomes" id="UP001516400"/>
    </source>
</evidence>
<accession>A0ABD2MWL7</accession>
<dbReference type="AlphaFoldDB" id="A0ABD2MWL7"/>
<dbReference type="Proteomes" id="UP001516400">
    <property type="component" value="Unassembled WGS sequence"/>
</dbReference>
<reference evidence="1 2" key="1">
    <citation type="journal article" date="2021" name="BMC Biol.">
        <title>Horizontally acquired antibacterial genes associated with adaptive radiation of ladybird beetles.</title>
        <authorList>
            <person name="Li H.S."/>
            <person name="Tang X.F."/>
            <person name="Huang Y.H."/>
            <person name="Xu Z.Y."/>
            <person name="Chen M.L."/>
            <person name="Du X.Y."/>
            <person name="Qiu B.Y."/>
            <person name="Chen P.T."/>
            <person name="Zhang W."/>
            <person name="Slipinski A."/>
            <person name="Escalona H.E."/>
            <person name="Waterhouse R.M."/>
            <person name="Zwick A."/>
            <person name="Pang H."/>
        </authorList>
    </citation>
    <scope>NUCLEOTIDE SEQUENCE [LARGE SCALE GENOMIC DNA]</scope>
    <source>
        <strain evidence="1">SYSU2018</strain>
    </source>
</reference>